<protein>
    <submittedName>
        <fullName evidence="2">Nucleotidyltransferase with HDIG domain</fullName>
    </submittedName>
</protein>
<sequence length="164" mass="19657">MKFYRLKQFYWNLHSRLDEYDLKFINNILSEDELELFKKLSMSEQKHCVKVAYDVEKICYKKDINLNIILKAALLHDIGKIYRRLTIIDKSIMVLLNSITLGKMKYMCKFNKINVYYNHAKIGAKLLEKISCNKYIIFLVKNHDNNDINDNKYLNIIKYCDNNN</sequence>
<dbReference type="NCBIfam" id="TIGR00277">
    <property type="entry name" value="HDIG"/>
    <property type="match status" value="1"/>
</dbReference>
<feature type="domain" description="HD" evidence="1">
    <location>
        <begin position="46"/>
        <end position="161"/>
    </location>
</feature>
<gene>
    <name evidence="2" type="ORF">J2Z42_002802</name>
</gene>
<dbReference type="SUPFAM" id="SSF109604">
    <property type="entry name" value="HD-domain/PDEase-like"/>
    <property type="match status" value="1"/>
</dbReference>
<dbReference type="Pfam" id="PF01966">
    <property type="entry name" value="HD"/>
    <property type="match status" value="1"/>
</dbReference>
<evidence type="ECO:0000313" key="2">
    <source>
        <dbReference type="EMBL" id="MBP2034083.1"/>
    </source>
</evidence>
<comment type="caution">
    <text evidence="2">The sequence shown here is derived from an EMBL/GenBank/DDBJ whole genome shotgun (WGS) entry which is preliminary data.</text>
</comment>
<reference evidence="2 3" key="1">
    <citation type="submission" date="2021-03" db="EMBL/GenBank/DDBJ databases">
        <title>Genomic Encyclopedia of Type Strains, Phase IV (KMG-IV): sequencing the most valuable type-strain genomes for metagenomic binning, comparative biology and taxonomic classification.</title>
        <authorList>
            <person name="Goeker M."/>
        </authorList>
    </citation>
    <scope>NUCLEOTIDE SEQUENCE [LARGE SCALE GENOMIC DNA]</scope>
    <source>
        <strain evidence="2 3">DSM 28783</strain>
    </source>
</reference>
<dbReference type="Proteomes" id="UP001519307">
    <property type="component" value="Unassembled WGS sequence"/>
</dbReference>
<organism evidence="2 3">
    <name type="scientific">Clostridium algifaecis</name>
    <dbReference type="NCBI Taxonomy" id="1472040"/>
    <lineage>
        <taxon>Bacteria</taxon>
        <taxon>Bacillati</taxon>
        <taxon>Bacillota</taxon>
        <taxon>Clostridia</taxon>
        <taxon>Eubacteriales</taxon>
        <taxon>Clostridiaceae</taxon>
        <taxon>Clostridium</taxon>
    </lineage>
</organism>
<proteinExistence type="predicted"/>
<dbReference type="InterPro" id="IPR006674">
    <property type="entry name" value="HD_domain"/>
</dbReference>
<dbReference type="EMBL" id="JAGGLM010000030">
    <property type="protein sequence ID" value="MBP2034083.1"/>
    <property type="molecule type" value="Genomic_DNA"/>
</dbReference>
<accession>A0ABS4KVK0</accession>
<evidence type="ECO:0000259" key="1">
    <source>
        <dbReference type="Pfam" id="PF01966"/>
    </source>
</evidence>
<dbReference type="RefSeq" id="WP_209703314.1">
    <property type="nucleotide sequence ID" value="NZ_JAGGLM010000030.1"/>
</dbReference>
<keyword evidence="3" id="KW-1185">Reference proteome</keyword>
<dbReference type="InterPro" id="IPR006675">
    <property type="entry name" value="HDIG_dom"/>
</dbReference>
<evidence type="ECO:0000313" key="3">
    <source>
        <dbReference type="Proteomes" id="UP001519307"/>
    </source>
</evidence>
<dbReference type="Gene3D" id="1.10.3210.10">
    <property type="entry name" value="Hypothetical protein af1432"/>
    <property type="match status" value="1"/>
</dbReference>
<name>A0ABS4KVK0_9CLOT</name>